<protein>
    <submittedName>
        <fullName evidence="1">Uncharacterized protein</fullName>
    </submittedName>
</protein>
<reference evidence="1 2" key="1">
    <citation type="journal article" date="2021" name="Elife">
        <title>Chloroplast acquisition without the gene transfer in kleptoplastic sea slugs, Plakobranchus ocellatus.</title>
        <authorList>
            <person name="Maeda T."/>
            <person name="Takahashi S."/>
            <person name="Yoshida T."/>
            <person name="Shimamura S."/>
            <person name="Takaki Y."/>
            <person name="Nagai Y."/>
            <person name="Toyoda A."/>
            <person name="Suzuki Y."/>
            <person name="Arimoto A."/>
            <person name="Ishii H."/>
            <person name="Satoh N."/>
            <person name="Nishiyama T."/>
            <person name="Hasebe M."/>
            <person name="Maruyama T."/>
            <person name="Minagawa J."/>
            <person name="Obokata J."/>
            <person name="Shigenobu S."/>
        </authorList>
    </citation>
    <scope>NUCLEOTIDE SEQUENCE [LARGE SCALE GENOMIC DNA]</scope>
</reference>
<dbReference type="AlphaFoldDB" id="A0AAV4IRF5"/>
<proteinExistence type="predicted"/>
<evidence type="ECO:0000313" key="1">
    <source>
        <dbReference type="EMBL" id="GFS11993.1"/>
    </source>
</evidence>
<comment type="caution">
    <text evidence="1">The sequence shown here is derived from an EMBL/GenBank/DDBJ whole genome shotgun (WGS) entry which is preliminary data.</text>
</comment>
<accession>A0AAV4IRF5</accession>
<gene>
    <name evidence="1" type="ORF">ElyMa_003100800</name>
</gene>
<evidence type="ECO:0000313" key="2">
    <source>
        <dbReference type="Proteomes" id="UP000762676"/>
    </source>
</evidence>
<keyword evidence="2" id="KW-1185">Reference proteome</keyword>
<dbReference type="EMBL" id="BMAT01006394">
    <property type="protein sequence ID" value="GFS11993.1"/>
    <property type="molecule type" value="Genomic_DNA"/>
</dbReference>
<name>A0AAV4IRF5_9GAST</name>
<dbReference type="Proteomes" id="UP000762676">
    <property type="component" value="Unassembled WGS sequence"/>
</dbReference>
<organism evidence="1 2">
    <name type="scientific">Elysia marginata</name>
    <dbReference type="NCBI Taxonomy" id="1093978"/>
    <lineage>
        <taxon>Eukaryota</taxon>
        <taxon>Metazoa</taxon>
        <taxon>Spiralia</taxon>
        <taxon>Lophotrochozoa</taxon>
        <taxon>Mollusca</taxon>
        <taxon>Gastropoda</taxon>
        <taxon>Heterobranchia</taxon>
        <taxon>Euthyneura</taxon>
        <taxon>Panpulmonata</taxon>
        <taxon>Sacoglossa</taxon>
        <taxon>Placobranchoidea</taxon>
        <taxon>Plakobranchidae</taxon>
        <taxon>Elysia</taxon>
    </lineage>
</organism>
<sequence>MTGRSRAEVKRTSCTVHGESKWSEFGCESGIWGEHHKLKYAKVFYLGEERVIHSSLPSAAGEGAAASRFPPPSPRRLTERSAAHCSLHRYWRCSEFNLGHAWTPLPGVDRPRLAVTPITHPSLF</sequence>